<dbReference type="EMBL" id="AVCI01000045">
    <property type="protein sequence ID" value="KFN41433.1"/>
    <property type="molecule type" value="Genomic_DNA"/>
</dbReference>
<dbReference type="Proteomes" id="UP000029385">
    <property type="component" value="Unassembled WGS sequence"/>
</dbReference>
<accession>A0A091AMP8</accession>
<comment type="caution">
    <text evidence="1">The sequence shown here is derived from an EMBL/GenBank/DDBJ whole genome shotgun (WGS) entry which is preliminary data.</text>
</comment>
<organism evidence="1 2">
    <name type="scientific">Arenimonas oryziterrae DSM 21050 = YC6267</name>
    <dbReference type="NCBI Taxonomy" id="1121015"/>
    <lineage>
        <taxon>Bacteria</taxon>
        <taxon>Pseudomonadati</taxon>
        <taxon>Pseudomonadota</taxon>
        <taxon>Gammaproteobacteria</taxon>
        <taxon>Lysobacterales</taxon>
        <taxon>Lysobacteraceae</taxon>
        <taxon>Arenimonas</taxon>
    </lineage>
</organism>
<evidence type="ECO:0000313" key="2">
    <source>
        <dbReference type="Proteomes" id="UP000029385"/>
    </source>
</evidence>
<keyword evidence="2" id="KW-1185">Reference proteome</keyword>
<evidence type="ECO:0000313" key="1">
    <source>
        <dbReference type="EMBL" id="KFN41433.1"/>
    </source>
</evidence>
<name>A0A091AMP8_9GAMM</name>
<protein>
    <submittedName>
        <fullName evidence="1">Uncharacterized protein</fullName>
    </submittedName>
</protein>
<dbReference type="AlphaFoldDB" id="A0A091AMP8"/>
<gene>
    <name evidence="1" type="ORF">N789_06025</name>
</gene>
<reference evidence="1 2" key="1">
    <citation type="submission" date="2013-09" db="EMBL/GenBank/DDBJ databases">
        <title>Genome sequencing of Arenimonas oryziterrae.</title>
        <authorList>
            <person name="Chen F."/>
            <person name="Wang G."/>
        </authorList>
    </citation>
    <scope>NUCLEOTIDE SEQUENCE [LARGE SCALE GENOMIC DNA]</scope>
    <source>
        <strain evidence="1 2">YC6267</strain>
    </source>
</reference>
<sequence>MAWKLGKAGEGIIGHAFPPAQAGRIGGQAYPRVSQFMAILC</sequence>
<proteinExistence type="predicted"/>